<dbReference type="EMBL" id="VSSQ01007572">
    <property type="protein sequence ID" value="MPM36327.1"/>
    <property type="molecule type" value="Genomic_DNA"/>
</dbReference>
<dbReference type="InterPro" id="IPR001647">
    <property type="entry name" value="HTH_TetR"/>
</dbReference>
<evidence type="ECO:0000256" key="1">
    <source>
        <dbReference type="ARBA" id="ARBA00023125"/>
    </source>
</evidence>
<dbReference type="PANTHER" id="PTHR43479">
    <property type="entry name" value="ACREF/ENVCD OPERON REPRESSOR-RELATED"/>
    <property type="match status" value="1"/>
</dbReference>
<dbReference type="InterPro" id="IPR009057">
    <property type="entry name" value="Homeodomain-like_sf"/>
</dbReference>
<dbReference type="PROSITE" id="PS50977">
    <property type="entry name" value="HTH_TETR_2"/>
    <property type="match status" value="1"/>
</dbReference>
<name>A0A644Z6S8_9ZZZZ</name>
<dbReference type="GO" id="GO:0003677">
    <property type="term" value="F:DNA binding"/>
    <property type="evidence" value="ECO:0007669"/>
    <property type="project" value="UniProtKB-KW"/>
</dbReference>
<sequence>MKNKKENIIKIAQDCFNIYGIKNTSIDYIVKECKMSKSTFYKFFPTKEDLIWETIIFSSEKFATTAILIDADDTKTPHDALKEKIQLILDYLKYNSSFDPNLLEVFSKTKGDNLIEVKNKIKSSILNSYKSSLILIYGEEINVFIGDLIFIIDSLVHEFYLVMKMNKRHLSIEYIFEFIIRQIDININYLRNNKGIISESIFYTIDEIGENNYENVLKTTAINVINTIKELILSNSENEKLYDAINKIEEEFNLCNYDSLVMDAMIAYLEKQLFLQKHTNKLSRL</sequence>
<dbReference type="PANTHER" id="PTHR43479:SF22">
    <property type="entry name" value="TRANSCRIPTIONAL REGULATOR, TETR FAMILY"/>
    <property type="match status" value="1"/>
</dbReference>
<dbReference type="SUPFAM" id="SSF46689">
    <property type="entry name" value="Homeodomain-like"/>
    <property type="match status" value="1"/>
</dbReference>
<gene>
    <name evidence="3" type="ORF">SDC9_82922</name>
</gene>
<comment type="caution">
    <text evidence="3">The sequence shown here is derived from an EMBL/GenBank/DDBJ whole genome shotgun (WGS) entry which is preliminary data.</text>
</comment>
<accession>A0A644Z6S8</accession>
<evidence type="ECO:0000259" key="2">
    <source>
        <dbReference type="PROSITE" id="PS50977"/>
    </source>
</evidence>
<dbReference type="InterPro" id="IPR050624">
    <property type="entry name" value="HTH-type_Tx_Regulator"/>
</dbReference>
<feature type="domain" description="HTH tetR-type" evidence="2">
    <location>
        <begin position="2"/>
        <end position="62"/>
    </location>
</feature>
<protein>
    <recommendedName>
        <fullName evidence="2">HTH tetR-type domain-containing protein</fullName>
    </recommendedName>
</protein>
<dbReference type="Gene3D" id="1.10.357.10">
    <property type="entry name" value="Tetracycline Repressor, domain 2"/>
    <property type="match status" value="1"/>
</dbReference>
<organism evidence="3">
    <name type="scientific">bioreactor metagenome</name>
    <dbReference type="NCBI Taxonomy" id="1076179"/>
    <lineage>
        <taxon>unclassified sequences</taxon>
        <taxon>metagenomes</taxon>
        <taxon>ecological metagenomes</taxon>
    </lineage>
</organism>
<dbReference type="Pfam" id="PF00440">
    <property type="entry name" value="TetR_N"/>
    <property type="match status" value="1"/>
</dbReference>
<evidence type="ECO:0000313" key="3">
    <source>
        <dbReference type="EMBL" id="MPM36327.1"/>
    </source>
</evidence>
<proteinExistence type="predicted"/>
<reference evidence="3" key="1">
    <citation type="submission" date="2019-08" db="EMBL/GenBank/DDBJ databases">
        <authorList>
            <person name="Kucharzyk K."/>
            <person name="Murdoch R.W."/>
            <person name="Higgins S."/>
            <person name="Loffler F."/>
        </authorList>
    </citation>
    <scope>NUCLEOTIDE SEQUENCE</scope>
</reference>
<dbReference type="AlphaFoldDB" id="A0A644Z6S8"/>
<keyword evidence="1" id="KW-0238">DNA-binding</keyword>